<evidence type="ECO:0000259" key="6">
    <source>
        <dbReference type="PROSITE" id="PS51900"/>
    </source>
</evidence>
<dbReference type="PANTHER" id="PTHR30349">
    <property type="entry name" value="PHAGE INTEGRASE-RELATED"/>
    <property type="match status" value="1"/>
</dbReference>
<dbReference type="GO" id="GO:0015074">
    <property type="term" value="P:DNA integration"/>
    <property type="evidence" value="ECO:0007669"/>
    <property type="project" value="InterPro"/>
</dbReference>
<protein>
    <submittedName>
        <fullName evidence="7">Site-specific integrase</fullName>
    </submittedName>
</protein>
<dbReference type="PANTHER" id="PTHR30349:SF64">
    <property type="entry name" value="PROPHAGE INTEGRASE INTD-RELATED"/>
    <property type="match status" value="1"/>
</dbReference>
<dbReference type="InterPro" id="IPR010998">
    <property type="entry name" value="Integrase_recombinase_N"/>
</dbReference>
<dbReference type="Pfam" id="PF00589">
    <property type="entry name" value="Phage_integrase"/>
    <property type="match status" value="1"/>
</dbReference>
<dbReference type="InterPro" id="IPR044068">
    <property type="entry name" value="CB"/>
</dbReference>
<evidence type="ECO:0000256" key="2">
    <source>
        <dbReference type="ARBA" id="ARBA00023125"/>
    </source>
</evidence>
<dbReference type="PROSITE" id="PS51898">
    <property type="entry name" value="TYR_RECOMBINASE"/>
    <property type="match status" value="1"/>
</dbReference>
<organism evidence="7 8">
    <name type="scientific">Mycobacterium heidelbergense</name>
    <dbReference type="NCBI Taxonomy" id="53376"/>
    <lineage>
        <taxon>Bacteria</taxon>
        <taxon>Bacillati</taxon>
        <taxon>Actinomycetota</taxon>
        <taxon>Actinomycetes</taxon>
        <taxon>Mycobacteriales</taxon>
        <taxon>Mycobacteriaceae</taxon>
        <taxon>Mycobacterium</taxon>
        <taxon>Mycobacterium simiae complex</taxon>
    </lineage>
</organism>
<evidence type="ECO:0000256" key="3">
    <source>
        <dbReference type="ARBA" id="ARBA00023172"/>
    </source>
</evidence>
<dbReference type="SUPFAM" id="SSF56349">
    <property type="entry name" value="DNA breaking-rejoining enzymes"/>
    <property type="match status" value="1"/>
</dbReference>
<proteinExistence type="inferred from homology"/>
<dbReference type="GO" id="GO:0006310">
    <property type="term" value="P:DNA recombination"/>
    <property type="evidence" value="ECO:0007669"/>
    <property type="project" value="UniProtKB-KW"/>
</dbReference>
<accession>A0A1X0D9Q9</accession>
<evidence type="ECO:0000313" key="7">
    <source>
        <dbReference type="EMBL" id="ORA69078.1"/>
    </source>
</evidence>
<dbReference type="InterPro" id="IPR013762">
    <property type="entry name" value="Integrase-like_cat_sf"/>
</dbReference>
<dbReference type="InterPro" id="IPR002104">
    <property type="entry name" value="Integrase_catalytic"/>
</dbReference>
<keyword evidence="2 4" id="KW-0238">DNA-binding</keyword>
<dbReference type="InterPro" id="IPR011010">
    <property type="entry name" value="DNA_brk_join_enz"/>
</dbReference>
<comment type="similarity">
    <text evidence="1">Belongs to the 'phage' integrase family.</text>
</comment>
<evidence type="ECO:0000256" key="1">
    <source>
        <dbReference type="ARBA" id="ARBA00008857"/>
    </source>
</evidence>
<dbReference type="PROSITE" id="PS51900">
    <property type="entry name" value="CB"/>
    <property type="match status" value="1"/>
</dbReference>
<dbReference type="Proteomes" id="UP000192566">
    <property type="component" value="Unassembled WGS sequence"/>
</dbReference>
<sequence length="474" mass="51833">MQLGKSSRRVNGKLVKRYQSVWYEKGREYRETFDTRELAQDKLDKVKTLLSQGQSAASLRERGKETFGVVAAKWLESRHDLKPRTRAEYANLLSDKTRARRNGDGESTADLSISATFDHRPVNEITRADIADWVGKLSAAGKSASTVRHHYFVVRQVLSECVADGRLTVNPADYVKLPNERSAAGGTPGVVDDPDMFLTAAQVAALVDATPWPCSVLVHLAAWSGLRAAELAGLQVGDVELPEPVINPNARTKPGMLHVQRTVITVDGALVYDSPKTKGSRRRVPLMGATTELLRDYLAVHPRCDEPDAPLFCSVTLKPSKPTGRRATDADGKRITPTAVDALAALSADEAAERLILDWSQAIRHQTFYKAVFRPAVARANRLGGVSPESAVSSLVLPPALKFHALRHTYASLCVAAGIPPLQLSRFMGHAKVTTTLAIYTHLFDDDHAETMAALEAMSRPIEAPNVTQLRRRG</sequence>
<name>A0A1X0D9Q9_MYCHE</name>
<gene>
    <name evidence="7" type="ORF">BST25_21400</name>
</gene>
<dbReference type="EMBL" id="MVHR01000049">
    <property type="protein sequence ID" value="ORA69078.1"/>
    <property type="molecule type" value="Genomic_DNA"/>
</dbReference>
<comment type="caution">
    <text evidence="7">The sequence shown here is derived from an EMBL/GenBank/DDBJ whole genome shotgun (WGS) entry which is preliminary data.</text>
</comment>
<dbReference type="GO" id="GO:0003677">
    <property type="term" value="F:DNA binding"/>
    <property type="evidence" value="ECO:0007669"/>
    <property type="project" value="UniProtKB-UniRule"/>
</dbReference>
<dbReference type="Gene3D" id="1.10.443.10">
    <property type="entry name" value="Intergrase catalytic core"/>
    <property type="match status" value="1"/>
</dbReference>
<evidence type="ECO:0000256" key="4">
    <source>
        <dbReference type="PROSITE-ProRule" id="PRU01248"/>
    </source>
</evidence>
<evidence type="ECO:0000259" key="5">
    <source>
        <dbReference type="PROSITE" id="PS51898"/>
    </source>
</evidence>
<dbReference type="AlphaFoldDB" id="A0A1X0D9Q9"/>
<feature type="domain" description="Tyr recombinase" evidence="5">
    <location>
        <begin position="193"/>
        <end position="454"/>
    </location>
</feature>
<dbReference type="STRING" id="53376.BST25_21400"/>
<dbReference type="Gene3D" id="1.10.150.130">
    <property type="match status" value="1"/>
</dbReference>
<keyword evidence="3" id="KW-0233">DNA recombination</keyword>
<reference evidence="7 8" key="1">
    <citation type="submission" date="2017-02" db="EMBL/GenBank/DDBJ databases">
        <title>The new phylogeny of genus Mycobacterium.</title>
        <authorList>
            <person name="Tortoli E."/>
            <person name="Trovato A."/>
            <person name="Cirillo D.M."/>
        </authorList>
    </citation>
    <scope>NUCLEOTIDE SEQUENCE [LARGE SCALE GENOMIC DNA]</scope>
    <source>
        <strain evidence="7 8">DSM 44471</strain>
    </source>
</reference>
<evidence type="ECO:0000313" key="8">
    <source>
        <dbReference type="Proteomes" id="UP000192566"/>
    </source>
</evidence>
<feature type="domain" description="Core-binding (CB)" evidence="6">
    <location>
        <begin position="65"/>
        <end position="162"/>
    </location>
</feature>
<dbReference type="InterPro" id="IPR050090">
    <property type="entry name" value="Tyrosine_recombinase_XerCD"/>
</dbReference>
<keyword evidence="8" id="KW-1185">Reference proteome</keyword>